<feature type="transmembrane region" description="Helical" evidence="6">
    <location>
        <begin position="38"/>
        <end position="59"/>
    </location>
</feature>
<gene>
    <name evidence="7" type="ORF">E6H01_01090</name>
</gene>
<dbReference type="GO" id="GO:0022857">
    <property type="term" value="F:transmembrane transporter activity"/>
    <property type="evidence" value="ECO:0007669"/>
    <property type="project" value="InterPro"/>
</dbReference>
<dbReference type="Pfam" id="PF02653">
    <property type="entry name" value="BPD_transp_2"/>
    <property type="match status" value="1"/>
</dbReference>
<feature type="transmembrane region" description="Helical" evidence="6">
    <location>
        <begin position="188"/>
        <end position="212"/>
    </location>
</feature>
<dbReference type="EMBL" id="VBAL01000011">
    <property type="protein sequence ID" value="TMJ06585.1"/>
    <property type="molecule type" value="Genomic_DNA"/>
</dbReference>
<feature type="transmembrane region" description="Helical" evidence="6">
    <location>
        <begin position="148"/>
        <end position="168"/>
    </location>
</feature>
<keyword evidence="5 6" id="KW-0472">Membrane</keyword>
<organism evidence="7 8">
    <name type="scientific">Candidatus Segetimicrobium genomatis</name>
    <dbReference type="NCBI Taxonomy" id="2569760"/>
    <lineage>
        <taxon>Bacteria</taxon>
        <taxon>Bacillati</taxon>
        <taxon>Candidatus Sysuimicrobiota</taxon>
        <taxon>Candidatus Sysuimicrobiia</taxon>
        <taxon>Candidatus Sysuimicrobiales</taxon>
        <taxon>Candidatus Segetimicrobiaceae</taxon>
        <taxon>Candidatus Segetimicrobium</taxon>
    </lineage>
</organism>
<evidence type="ECO:0000256" key="1">
    <source>
        <dbReference type="ARBA" id="ARBA00004651"/>
    </source>
</evidence>
<comment type="subcellular location">
    <subcellularLocation>
        <location evidence="1">Cell membrane</location>
        <topology evidence="1">Multi-pass membrane protein</topology>
    </subcellularLocation>
</comment>
<proteinExistence type="predicted"/>
<dbReference type="GO" id="GO:0005886">
    <property type="term" value="C:plasma membrane"/>
    <property type="evidence" value="ECO:0007669"/>
    <property type="project" value="UniProtKB-SubCell"/>
</dbReference>
<protein>
    <submittedName>
        <fullName evidence="7">ABC transporter permease</fullName>
    </submittedName>
</protein>
<keyword evidence="2" id="KW-1003">Cell membrane</keyword>
<feature type="transmembrane region" description="Helical" evidence="6">
    <location>
        <begin position="71"/>
        <end position="104"/>
    </location>
</feature>
<evidence type="ECO:0000256" key="5">
    <source>
        <dbReference type="ARBA" id="ARBA00023136"/>
    </source>
</evidence>
<dbReference type="Proteomes" id="UP000319353">
    <property type="component" value="Unassembled WGS sequence"/>
</dbReference>
<evidence type="ECO:0000256" key="3">
    <source>
        <dbReference type="ARBA" id="ARBA00022692"/>
    </source>
</evidence>
<accession>A0A537LF05</accession>
<feature type="transmembrane region" description="Helical" evidence="6">
    <location>
        <begin position="287"/>
        <end position="306"/>
    </location>
</feature>
<keyword evidence="3 6" id="KW-0812">Transmembrane</keyword>
<evidence type="ECO:0000313" key="7">
    <source>
        <dbReference type="EMBL" id="TMJ06585.1"/>
    </source>
</evidence>
<dbReference type="CDD" id="cd06579">
    <property type="entry name" value="TM_PBP1_transp_AraH_like"/>
    <property type="match status" value="1"/>
</dbReference>
<dbReference type="InterPro" id="IPR001851">
    <property type="entry name" value="ABC_transp_permease"/>
</dbReference>
<keyword evidence="4 6" id="KW-1133">Transmembrane helix</keyword>
<evidence type="ECO:0000256" key="2">
    <source>
        <dbReference type="ARBA" id="ARBA00022475"/>
    </source>
</evidence>
<dbReference type="PANTHER" id="PTHR32196">
    <property type="entry name" value="ABC TRANSPORTER PERMEASE PROTEIN YPHD-RELATED-RELATED"/>
    <property type="match status" value="1"/>
</dbReference>
<reference evidence="7 8" key="1">
    <citation type="journal article" date="2019" name="Nat. Microbiol.">
        <title>Mediterranean grassland soil C-N compound turnover is dependent on rainfall and depth, and is mediated by genomically divergent microorganisms.</title>
        <authorList>
            <person name="Diamond S."/>
            <person name="Andeer P.F."/>
            <person name="Li Z."/>
            <person name="Crits-Christoph A."/>
            <person name="Burstein D."/>
            <person name="Anantharaman K."/>
            <person name="Lane K.R."/>
            <person name="Thomas B.C."/>
            <person name="Pan C."/>
            <person name="Northen T.R."/>
            <person name="Banfield J.F."/>
        </authorList>
    </citation>
    <scope>NUCLEOTIDE SEQUENCE [LARGE SCALE GENOMIC DNA]</scope>
    <source>
        <strain evidence="7">NP_4</strain>
    </source>
</reference>
<evidence type="ECO:0000256" key="4">
    <source>
        <dbReference type="ARBA" id="ARBA00022989"/>
    </source>
</evidence>
<dbReference type="PANTHER" id="PTHR32196:SF72">
    <property type="entry name" value="RIBOSE IMPORT PERMEASE PROTEIN RBSC"/>
    <property type="match status" value="1"/>
</dbReference>
<evidence type="ECO:0000313" key="8">
    <source>
        <dbReference type="Proteomes" id="UP000319353"/>
    </source>
</evidence>
<name>A0A537LF05_9BACT</name>
<feature type="transmembrane region" description="Helical" evidence="6">
    <location>
        <begin position="116"/>
        <end position="136"/>
    </location>
</feature>
<evidence type="ECO:0000256" key="6">
    <source>
        <dbReference type="SAM" id="Phobius"/>
    </source>
</evidence>
<feature type="transmembrane region" description="Helical" evidence="6">
    <location>
        <begin position="233"/>
        <end position="250"/>
    </location>
</feature>
<sequence>MPSWMDSHMKENVLASETQTGAPAFGRGRSWAQVMERYGILVVFMLLVAASALLSPVFLRPANILNVLRQISITGVIALGMTFVILTAGIDLSVGSVVALVTVLAASFQRLGLVPVLLLGLAVGSAMGLINGVGIAMGRISPLIMTLAMMYMGRGLAFMYSGGLPIYGIRPAFIQFGNGFTVGIPNSVLYFVVLLILSIAVLRFTAFGRFVLAVGSNEEAARLAGVRVSRVKVQVYVLSGLFSGFAGLVYAGQLGIGVALAGLGYELSAIAAVVIGGTSLFGGQGSVFGTFLGAAIVGVTNNLLNLMGIDPLVQDFMKGLIILAAVLINRRRT</sequence>
<comment type="caution">
    <text evidence="7">The sequence shown here is derived from an EMBL/GenBank/DDBJ whole genome shotgun (WGS) entry which is preliminary data.</text>
</comment>
<dbReference type="AlphaFoldDB" id="A0A537LF05"/>